<keyword evidence="6 11" id="KW-0560">Oxidoreductase</keyword>
<keyword evidence="1" id="KW-0004">4Fe-4S</keyword>
<dbReference type="Pfam" id="PF08331">
    <property type="entry name" value="QueG_DUF1730"/>
    <property type="match status" value="1"/>
</dbReference>
<reference evidence="11 12" key="1">
    <citation type="submission" date="2023-07" db="EMBL/GenBank/DDBJ databases">
        <title>Sorghum-associated microbial communities from plants grown in Nebraska, USA.</title>
        <authorList>
            <person name="Schachtman D."/>
        </authorList>
    </citation>
    <scope>NUCLEOTIDE SEQUENCE [LARGE SCALE GENOMIC DNA]</scope>
    <source>
        <strain evidence="11 12">DS1307</strain>
    </source>
</reference>
<evidence type="ECO:0000313" key="12">
    <source>
        <dbReference type="Proteomes" id="UP001241472"/>
    </source>
</evidence>
<name>A0ABT9PXW7_9HYPH</name>
<feature type="domain" description="4Fe-4S ferredoxin-type" evidence="10">
    <location>
        <begin position="205"/>
        <end position="237"/>
    </location>
</feature>
<dbReference type="GO" id="GO:0052693">
    <property type="term" value="F:epoxyqueuosine reductase activity"/>
    <property type="evidence" value="ECO:0007669"/>
    <property type="project" value="UniProtKB-EC"/>
</dbReference>
<feature type="region of interest" description="Disordered" evidence="9">
    <location>
        <begin position="1"/>
        <end position="29"/>
    </location>
</feature>
<evidence type="ECO:0000256" key="8">
    <source>
        <dbReference type="ARBA" id="ARBA00023014"/>
    </source>
</evidence>
<dbReference type="InterPro" id="IPR017900">
    <property type="entry name" value="4Fe4S_Fe_S_CS"/>
</dbReference>
<dbReference type="Pfam" id="PF13484">
    <property type="entry name" value="Fer4_16"/>
    <property type="match status" value="1"/>
</dbReference>
<organism evidence="11 12">
    <name type="scientific">Neorhizobium huautlense</name>
    <dbReference type="NCBI Taxonomy" id="67774"/>
    <lineage>
        <taxon>Bacteria</taxon>
        <taxon>Pseudomonadati</taxon>
        <taxon>Pseudomonadota</taxon>
        <taxon>Alphaproteobacteria</taxon>
        <taxon>Hyphomicrobiales</taxon>
        <taxon>Rhizobiaceae</taxon>
        <taxon>Rhizobium/Agrobacterium group</taxon>
        <taxon>Neorhizobium</taxon>
    </lineage>
</organism>
<dbReference type="Gene3D" id="3.30.70.20">
    <property type="match status" value="1"/>
</dbReference>
<evidence type="ECO:0000256" key="9">
    <source>
        <dbReference type="SAM" id="MobiDB-lite"/>
    </source>
</evidence>
<dbReference type="PANTHER" id="PTHR30002">
    <property type="entry name" value="EPOXYQUEUOSINE REDUCTASE"/>
    <property type="match status" value="1"/>
</dbReference>
<protein>
    <submittedName>
        <fullName evidence="11">Epoxyqueuosine reductase</fullName>
        <ecNumber evidence="11">1.17.99.6</ecNumber>
    </submittedName>
</protein>
<dbReference type="InterPro" id="IPR013542">
    <property type="entry name" value="QueG_DUF1730"/>
</dbReference>
<dbReference type="RefSeq" id="WP_306837812.1">
    <property type="nucleotide sequence ID" value="NZ_JAUSRF010000015.1"/>
</dbReference>
<dbReference type="EMBL" id="JAUSRF010000015">
    <property type="protein sequence ID" value="MDP9839325.1"/>
    <property type="molecule type" value="Genomic_DNA"/>
</dbReference>
<evidence type="ECO:0000256" key="5">
    <source>
        <dbReference type="ARBA" id="ARBA00022785"/>
    </source>
</evidence>
<evidence type="ECO:0000256" key="6">
    <source>
        <dbReference type="ARBA" id="ARBA00023002"/>
    </source>
</evidence>
<keyword evidence="4" id="KW-0479">Metal-binding</keyword>
<keyword evidence="7" id="KW-0408">Iron</keyword>
<dbReference type="InterPro" id="IPR004453">
    <property type="entry name" value="QueG"/>
</dbReference>
<keyword evidence="3" id="KW-0819">tRNA processing</keyword>
<accession>A0ABT9PXW7</accession>
<evidence type="ECO:0000256" key="4">
    <source>
        <dbReference type="ARBA" id="ARBA00022723"/>
    </source>
</evidence>
<sequence>MRISTSENEPDVARADAPSQQTARSEKERLRAGKLTALIKAEAQAQGFDLCRITSPDSIPQAPSRLVEFVDAGRHGTMAWMEETRERRGDPKVLWSEVRSIVMFGMNYGPDEDPRGLLEKPDKGNISVYARNRDYHDVIKGRLKEIATRFAARASVDVKVFVDTAPVMEKPLAAAAGLGWQGKHTNLVSRTHGSWLFLGSLFTTAELDFDETEGDHCGKCRACLDACPTNAFPAPYQIDARRCISYLTIEHKGSIAHEFRPLIGNRIYGCDDCLAACPWNKFAASASEMKLQAREDLKEPSLAFLLMLDDTQFRSFFSGSPVKRIGRDRFVRNTLIAAGNSGDRGFIEICTTLSRDASPTVRGMAVWALSRLMTKDEFERFASSRIIDEDADVETEWAMAGVA</sequence>
<evidence type="ECO:0000256" key="2">
    <source>
        <dbReference type="ARBA" id="ARBA00022490"/>
    </source>
</evidence>
<dbReference type="PROSITE" id="PS51379">
    <property type="entry name" value="4FE4S_FER_2"/>
    <property type="match status" value="1"/>
</dbReference>
<proteinExistence type="predicted"/>
<evidence type="ECO:0000259" key="10">
    <source>
        <dbReference type="PROSITE" id="PS51379"/>
    </source>
</evidence>
<evidence type="ECO:0000256" key="1">
    <source>
        <dbReference type="ARBA" id="ARBA00022485"/>
    </source>
</evidence>
<keyword evidence="2" id="KW-0963">Cytoplasm</keyword>
<dbReference type="SUPFAM" id="SSF46548">
    <property type="entry name" value="alpha-helical ferredoxin"/>
    <property type="match status" value="1"/>
</dbReference>
<keyword evidence="12" id="KW-1185">Reference proteome</keyword>
<evidence type="ECO:0000256" key="7">
    <source>
        <dbReference type="ARBA" id="ARBA00023004"/>
    </source>
</evidence>
<dbReference type="EC" id="1.17.99.6" evidence="11"/>
<gene>
    <name evidence="11" type="ORF">J2T09_004101</name>
</gene>
<keyword evidence="5" id="KW-0671">Queuosine biosynthesis</keyword>
<dbReference type="PROSITE" id="PS00198">
    <property type="entry name" value="4FE4S_FER_1"/>
    <property type="match status" value="1"/>
</dbReference>
<dbReference type="NCBIfam" id="TIGR00276">
    <property type="entry name" value="tRNA epoxyqueuosine(34) reductase QueG"/>
    <property type="match status" value="1"/>
</dbReference>
<evidence type="ECO:0000256" key="3">
    <source>
        <dbReference type="ARBA" id="ARBA00022694"/>
    </source>
</evidence>
<evidence type="ECO:0000313" key="11">
    <source>
        <dbReference type="EMBL" id="MDP9839325.1"/>
    </source>
</evidence>
<comment type="caution">
    <text evidence="11">The sequence shown here is derived from an EMBL/GenBank/DDBJ whole genome shotgun (WGS) entry which is preliminary data.</text>
</comment>
<dbReference type="InterPro" id="IPR017896">
    <property type="entry name" value="4Fe4S_Fe-S-bd"/>
</dbReference>
<dbReference type="Proteomes" id="UP001241472">
    <property type="component" value="Unassembled WGS sequence"/>
</dbReference>
<dbReference type="PANTHER" id="PTHR30002:SF4">
    <property type="entry name" value="EPOXYQUEUOSINE REDUCTASE"/>
    <property type="match status" value="1"/>
</dbReference>
<keyword evidence="8" id="KW-0411">Iron-sulfur</keyword>